<dbReference type="InterPro" id="IPR036962">
    <property type="entry name" value="Glyco_hydro_3_N_sf"/>
</dbReference>
<dbReference type="Gene3D" id="2.60.120.430">
    <property type="entry name" value="Galactose-binding lectin"/>
    <property type="match status" value="1"/>
</dbReference>
<accession>A0A250IRU2</accession>
<feature type="domain" description="ExoP galactose-binding-like" evidence="5">
    <location>
        <begin position="711"/>
        <end position="872"/>
    </location>
</feature>
<evidence type="ECO:0000259" key="3">
    <source>
        <dbReference type="Pfam" id="PF00933"/>
    </source>
</evidence>
<evidence type="ECO:0000256" key="1">
    <source>
        <dbReference type="ARBA" id="ARBA00022801"/>
    </source>
</evidence>
<dbReference type="Pfam" id="PF01915">
    <property type="entry name" value="Glyco_hydro_3_C"/>
    <property type="match status" value="1"/>
</dbReference>
<feature type="domain" description="Glycoside hydrolase family 3 C-terminal" evidence="4">
    <location>
        <begin position="452"/>
        <end position="669"/>
    </location>
</feature>
<feature type="compositionally biased region" description="Gly residues" evidence="2">
    <location>
        <begin position="685"/>
        <end position="695"/>
    </location>
</feature>
<dbReference type="OrthoDB" id="9781691at2"/>
<organism evidence="6 7">
    <name type="scientific">Melittangium boletus DSM 14713</name>
    <dbReference type="NCBI Taxonomy" id="1294270"/>
    <lineage>
        <taxon>Bacteria</taxon>
        <taxon>Pseudomonadati</taxon>
        <taxon>Myxococcota</taxon>
        <taxon>Myxococcia</taxon>
        <taxon>Myxococcales</taxon>
        <taxon>Cystobacterineae</taxon>
        <taxon>Archangiaceae</taxon>
        <taxon>Melittangium</taxon>
    </lineage>
</organism>
<dbReference type="Gene3D" id="3.40.50.1700">
    <property type="entry name" value="Glycoside hydrolase family 3 C-terminal domain"/>
    <property type="match status" value="1"/>
</dbReference>
<dbReference type="InterPro" id="IPR001764">
    <property type="entry name" value="Glyco_hydro_3_N"/>
</dbReference>
<dbReference type="PRINTS" id="PR00133">
    <property type="entry name" value="GLHYDRLASE3"/>
</dbReference>
<keyword evidence="7" id="KW-1185">Reference proteome</keyword>
<dbReference type="InterPro" id="IPR017853">
    <property type="entry name" value="GH"/>
</dbReference>
<sequence>MRRRHTWPGYSSRALLALLTLGACQPPDEGMNGADETASLERAAATWPRVTSAIARDEALEARVDSLLKSMTLEEKVGQMIQVEIQEVTPAEIKQYHLGSVLNGGGSYPGQNKAATVQDWVSLADQFWEASMDAAANPRRIPILWGTDAVHGHNNVKGATLFPHNIGLGAAHDPTLILRMGEVTAREVARTGIDWAFSPTLAVVRDDRWGRAYEGYSEDPAIVEAYGGKAVEGLQGTLAKDAKTNERVIATAKHFVGDGGTTQGKDQGITFVTETELRDVHGRGYVSALGAGAQTVMASFSSWKDKAVGDGAKAYKMHGNKYLLTDVLKNQMGFDGFVISDWNGQGQVNRSNSDATSDCTNGNCPQAILAGIDMMMVPSRGDWKAFFTNTLAQVRSGQIPQARIDDAVRRILRVKFRAGLFDKPKPSLRNSSRVVGSPEHRAVAREAVRKSLVLLKNNGATLPLSRSAKVLVAGKSANSLANQSGGWSISWQGTGHPNSDFGGGTTVWQAIQKLVPTATLDTSANGALADSSYAAAIVVIGETPYAEGVGDIGDGKTLELAKLRPEDLSLINSLKAKGVKKIVTVLFSGRTLHVNKELNRSDAFVAAWLPGTEGDGVADVLFRKADGTVNFDFTGKLSFSWPKTPCQVALNRGDAGYDPLYAYGYGLTYAAGTEQGPLAEPTQDGGCGTGSGGTPPSGSLSLFERGNQNGWAMRIGAPSNWNGTEVAQLTSATTRTGSNELAATPVDDRNGLQWAAVRATWNNATAELYLQANNGETRDLRTWPASGALVFDSRVSVAPSGAVKARVDCVYPCVGEIDITPALRALPANAWTELAIPLQCFAAKGADFTRVNRAFLLYTEGALELSLANIRWEPNRAGNVGCDGNLASGGLLTGDRAVWNNGVYDTALFSGPSVWSNGSGSVTLNPALNTGTETVIDVTFNNVTNGGGNGVVSFPVKSPLLMDASPIASTGGVRFDIKVLDYGNTTQDFWVKIVCDRSPDTCTTGDLKTLVGRPAVGTWKTVRIPFSSPSYPASWKTNALSSAVEVLPAWNDQRGTIRFQLRDLRILKQLN</sequence>
<dbReference type="Pfam" id="PF18559">
    <property type="entry name" value="Exop_C"/>
    <property type="match status" value="1"/>
</dbReference>
<dbReference type="InterPro" id="IPR041443">
    <property type="entry name" value="Exop_C"/>
</dbReference>
<dbReference type="Pfam" id="PF00933">
    <property type="entry name" value="Glyco_hydro_3"/>
    <property type="match status" value="1"/>
</dbReference>
<feature type="domain" description="Glycoside hydrolase family 3 N-terminal" evidence="3">
    <location>
        <begin position="72"/>
        <end position="414"/>
    </location>
</feature>
<name>A0A250IRU2_9BACT</name>
<dbReference type="InterPro" id="IPR008979">
    <property type="entry name" value="Galactose-bd-like_sf"/>
</dbReference>
<dbReference type="SUPFAM" id="SSF51445">
    <property type="entry name" value="(Trans)glycosidases"/>
    <property type="match status" value="1"/>
</dbReference>
<keyword evidence="1 6" id="KW-0378">Hydrolase</keyword>
<dbReference type="PROSITE" id="PS51257">
    <property type="entry name" value="PROKAR_LIPOPROTEIN"/>
    <property type="match status" value="1"/>
</dbReference>
<dbReference type="SUPFAM" id="SSF52279">
    <property type="entry name" value="Beta-D-glucan exohydrolase, C-terminal domain"/>
    <property type="match status" value="1"/>
</dbReference>
<evidence type="ECO:0000313" key="7">
    <source>
        <dbReference type="Proteomes" id="UP000217289"/>
    </source>
</evidence>
<proteinExistence type="predicted"/>
<evidence type="ECO:0000313" key="6">
    <source>
        <dbReference type="EMBL" id="ATB33656.1"/>
    </source>
</evidence>
<dbReference type="GO" id="GO:0008422">
    <property type="term" value="F:beta-glucosidase activity"/>
    <property type="evidence" value="ECO:0007669"/>
    <property type="project" value="TreeGrafter"/>
</dbReference>
<dbReference type="AlphaFoldDB" id="A0A250IRU2"/>
<feature type="region of interest" description="Disordered" evidence="2">
    <location>
        <begin position="675"/>
        <end position="700"/>
    </location>
</feature>
<dbReference type="InterPro" id="IPR051915">
    <property type="entry name" value="Cellulose_Degrad_GH3"/>
</dbReference>
<dbReference type="EMBL" id="CP022163">
    <property type="protein sequence ID" value="ATB33656.1"/>
    <property type="molecule type" value="Genomic_DNA"/>
</dbReference>
<evidence type="ECO:0000259" key="4">
    <source>
        <dbReference type="Pfam" id="PF01915"/>
    </source>
</evidence>
<gene>
    <name evidence="6" type="ORF">MEBOL_007154</name>
</gene>
<protein>
    <submittedName>
        <fullName evidence="6">Glycosyl hydrolase family 3</fullName>
    </submittedName>
</protein>
<dbReference type="RefSeq" id="WP_095981658.1">
    <property type="nucleotide sequence ID" value="NZ_CP022163.1"/>
</dbReference>
<dbReference type="PANTHER" id="PTHR30620">
    <property type="entry name" value="PERIPLASMIC BETA-GLUCOSIDASE-RELATED"/>
    <property type="match status" value="1"/>
</dbReference>
<dbReference type="InterPro" id="IPR036881">
    <property type="entry name" value="Glyco_hydro_3_C_sf"/>
</dbReference>
<dbReference type="GO" id="GO:0009251">
    <property type="term" value="P:glucan catabolic process"/>
    <property type="evidence" value="ECO:0007669"/>
    <property type="project" value="TreeGrafter"/>
</dbReference>
<evidence type="ECO:0000259" key="5">
    <source>
        <dbReference type="Pfam" id="PF18559"/>
    </source>
</evidence>
<dbReference type="Proteomes" id="UP000217289">
    <property type="component" value="Chromosome"/>
</dbReference>
<evidence type="ECO:0000256" key="2">
    <source>
        <dbReference type="SAM" id="MobiDB-lite"/>
    </source>
</evidence>
<dbReference type="InterPro" id="IPR002772">
    <property type="entry name" value="Glyco_hydro_3_C"/>
</dbReference>
<reference evidence="6 7" key="1">
    <citation type="submission" date="2017-06" db="EMBL/GenBank/DDBJ databases">
        <authorList>
            <person name="Kim H.J."/>
            <person name="Triplett B.A."/>
        </authorList>
    </citation>
    <scope>NUCLEOTIDE SEQUENCE [LARGE SCALE GENOMIC DNA]</scope>
    <source>
        <strain evidence="6 7">DSM 14713</strain>
    </source>
</reference>
<dbReference type="PANTHER" id="PTHR30620:SF77">
    <property type="entry name" value="LYSOSOMAL BETA GLUCOSIDASE-LIKE"/>
    <property type="match status" value="1"/>
</dbReference>
<dbReference type="SUPFAM" id="SSF49785">
    <property type="entry name" value="Galactose-binding domain-like"/>
    <property type="match status" value="2"/>
</dbReference>
<dbReference type="Gene3D" id="3.20.20.300">
    <property type="entry name" value="Glycoside hydrolase, family 3, N-terminal domain"/>
    <property type="match status" value="1"/>
</dbReference>
<dbReference type="KEGG" id="mbd:MEBOL_007154"/>